<evidence type="ECO:0000256" key="2">
    <source>
        <dbReference type="SAM" id="MobiDB-lite"/>
    </source>
</evidence>
<evidence type="ECO:0000313" key="5">
    <source>
        <dbReference type="EMBL" id="CAF4170010.1"/>
    </source>
</evidence>
<organism evidence="4 6">
    <name type="scientific">Rotaria sordida</name>
    <dbReference type="NCBI Taxonomy" id="392033"/>
    <lineage>
        <taxon>Eukaryota</taxon>
        <taxon>Metazoa</taxon>
        <taxon>Spiralia</taxon>
        <taxon>Gnathifera</taxon>
        <taxon>Rotifera</taxon>
        <taxon>Eurotatoria</taxon>
        <taxon>Bdelloidea</taxon>
        <taxon>Philodinida</taxon>
        <taxon>Philodinidae</taxon>
        <taxon>Rotaria</taxon>
    </lineage>
</organism>
<dbReference type="InterPro" id="IPR004875">
    <property type="entry name" value="DDE_SF_endonuclease_dom"/>
</dbReference>
<evidence type="ECO:0000313" key="4">
    <source>
        <dbReference type="EMBL" id="CAF1500931.1"/>
    </source>
</evidence>
<accession>A0A815TH58</accession>
<comment type="caution">
    <text evidence="4">The sequence shown here is derived from an EMBL/GenBank/DDBJ whole genome shotgun (WGS) entry which is preliminary data.</text>
</comment>
<dbReference type="Pfam" id="PF03184">
    <property type="entry name" value="DDE_1"/>
    <property type="match status" value="1"/>
</dbReference>
<protein>
    <recommendedName>
        <fullName evidence="3">HTH CENPB-type domain-containing protein</fullName>
    </recommendedName>
</protein>
<dbReference type="GO" id="GO:0003677">
    <property type="term" value="F:DNA binding"/>
    <property type="evidence" value="ECO:0007669"/>
    <property type="project" value="UniProtKB-KW"/>
</dbReference>
<dbReference type="PANTHER" id="PTHR19303:SF74">
    <property type="entry name" value="POGO TRANSPOSABLE ELEMENT WITH KRAB DOMAIN"/>
    <property type="match status" value="1"/>
</dbReference>
<dbReference type="InterPro" id="IPR036397">
    <property type="entry name" value="RNaseH_sf"/>
</dbReference>
<proteinExistence type="predicted"/>
<dbReference type="PANTHER" id="PTHR19303">
    <property type="entry name" value="TRANSPOSON"/>
    <property type="match status" value="1"/>
</dbReference>
<evidence type="ECO:0000259" key="3">
    <source>
        <dbReference type="PROSITE" id="PS51253"/>
    </source>
</evidence>
<name>A0A815TH58_9BILA</name>
<dbReference type="InterPro" id="IPR050863">
    <property type="entry name" value="CenT-Element_Derived"/>
</dbReference>
<evidence type="ECO:0000256" key="1">
    <source>
        <dbReference type="ARBA" id="ARBA00023125"/>
    </source>
</evidence>
<dbReference type="EMBL" id="CAJOBD010011615">
    <property type="protein sequence ID" value="CAF4170010.1"/>
    <property type="molecule type" value="Genomic_DNA"/>
</dbReference>
<evidence type="ECO:0000313" key="6">
    <source>
        <dbReference type="Proteomes" id="UP000663864"/>
    </source>
</evidence>
<keyword evidence="1" id="KW-0238">DNA-binding</keyword>
<dbReference type="AlphaFoldDB" id="A0A815TH58"/>
<reference evidence="4" key="1">
    <citation type="submission" date="2021-02" db="EMBL/GenBank/DDBJ databases">
        <authorList>
            <person name="Nowell W R."/>
        </authorList>
    </citation>
    <scope>NUCLEOTIDE SEQUENCE</scope>
</reference>
<gene>
    <name evidence="5" type="ORF">JBS370_LOCUS34960</name>
    <name evidence="4" type="ORF">ZHD862_LOCUS37442</name>
</gene>
<sequence>MCLYSKEALTKAIDEYKNGSTSSELTTKYGIPGSTIRNHKSNSKLKVGGGRPTLLTDQQEQYLVELLINLELVGVRLTKPVVIKLSSEYAQAVSDKDIQVGRKWLTKFLQRWKTKLKVLKEKKMEISRRNGFTEDIRVGWYAKLDLILRTNNLKTRPHVIFNCDESGFSDESAGEMVIVSHETKEAYEQSGGNGKCFTTSLMCSNAAGEILPPFIIYSAKSLNPQWTFGGPPGSLYAVSESGLINGHLYVEWFKWFIEHTKNISKPILLIMDNHPSHVSIELIQLAKQHQILLLLLPPNCTHVLQPLDAVTFGVAKQVWKNLVGKYFSRTDRRTIRKIDLPGLFTKLYQSAFTSKQVLAGFVRAGVWPFNPDANKDKVVKQPLTAKQLNPLPQTTNSTNLSTSLTQSFLTNNNTTPITISSISSSSSSGLSDSNVSTMVMDIDNSDDDELNRLLNEIISSNAPATAPENYSSSTTMPSSFTHKINFDQQLTTNQNMSTLSSSFLNPSYSIRFPSFASDVSMNTNSSNQFESSVDKSNNTILPVDTNSSIKQTRQSTESISTLPTSEIDLNEVDDGQKIIGFDPRTLPTTDRQNSFNLKQHPKQRMSLIEFEIDDDEENRMDGKLIPVHIPSTVRPSQTSEFSQVNIGEQIVNPLPSNQMSPSTAVRSILVDLLQQYTPSSSSLPKTHKRKRIEGIYGEEITSSGRLDELKQKKLKPNRKRRTFSTTEQIDNGLETTTTTTAKKRKLSKKTSETITSSQVTRAIATVRTLSSIDISPDQNDISSSHLHNQQ</sequence>
<dbReference type="PROSITE" id="PS51253">
    <property type="entry name" value="HTH_CENPB"/>
    <property type="match status" value="1"/>
</dbReference>
<dbReference type="EMBL" id="CAJNOT010007082">
    <property type="protein sequence ID" value="CAF1500931.1"/>
    <property type="molecule type" value="Genomic_DNA"/>
</dbReference>
<dbReference type="Proteomes" id="UP000663864">
    <property type="component" value="Unassembled WGS sequence"/>
</dbReference>
<feature type="region of interest" description="Disordered" evidence="2">
    <location>
        <begin position="523"/>
        <end position="543"/>
    </location>
</feature>
<dbReference type="Gene3D" id="3.30.420.10">
    <property type="entry name" value="Ribonuclease H-like superfamily/Ribonuclease H"/>
    <property type="match status" value="1"/>
</dbReference>
<dbReference type="GO" id="GO:0005634">
    <property type="term" value="C:nucleus"/>
    <property type="evidence" value="ECO:0007669"/>
    <property type="project" value="TreeGrafter"/>
</dbReference>
<feature type="domain" description="HTH CENPB-type" evidence="3">
    <location>
        <begin position="47"/>
        <end position="118"/>
    </location>
</feature>
<dbReference type="InterPro" id="IPR006600">
    <property type="entry name" value="HTH_CenpB_DNA-bd_dom"/>
</dbReference>
<dbReference type="Proteomes" id="UP000663836">
    <property type="component" value="Unassembled WGS sequence"/>
</dbReference>